<name>A0A9Q3IMF0_9BASI</name>
<feature type="compositionally biased region" description="Basic residues" evidence="1">
    <location>
        <begin position="96"/>
        <end position="117"/>
    </location>
</feature>
<sequence>MAKTGRVGASPKSLDRHHELISSSEEVHGARKDKGTFEGLDTHVLQRTSPTDKRLVKKPKHVIRGTEEEVGPRQGRLPSGCSQASKSKNMPQKVSNKPKKTPKTNQKGKQKAKGKAKPKWEKPYLQNFKIPKKEKTAMENVFNMARTLMEFKNKEEERLSQSFPKK</sequence>
<reference evidence="2" key="1">
    <citation type="submission" date="2021-03" db="EMBL/GenBank/DDBJ databases">
        <title>Draft genome sequence of rust myrtle Austropuccinia psidii MF-1, a brazilian biotype.</title>
        <authorList>
            <person name="Quecine M.C."/>
            <person name="Pachon D.M.R."/>
            <person name="Bonatelli M.L."/>
            <person name="Correr F.H."/>
            <person name="Franceschini L.M."/>
            <person name="Leite T.F."/>
            <person name="Margarido G.R.A."/>
            <person name="Almeida C.A."/>
            <person name="Ferrarezi J.A."/>
            <person name="Labate C.A."/>
        </authorList>
    </citation>
    <scope>NUCLEOTIDE SEQUENCE</scope>
    <source>
        <strain evidence="2">MF-1</strain>
    </source>
</reference>
<gene>
    <name evidence="2" type="ORF">O181_084179</name>
</gene>
<feature type="compositionally biased region" description="Basic and acidic residues" evidence="1">
    <location>
        <begin position="13"/>
        <end position="36"/>
    </location>
</feature>
<keyword evidence="3" id="KW-1185">Reference proteome</keyword>
<feature type="region of interest" description="Disordered" evidence="1">
    <location>
        <begin position="1"/>
        <end position="128"/>
    </location>
</feature>
<dbReference type="AlphaFoldDB" id="A0A9Q3IMF0"/>
<protein>
    <submittedName>
        <fullName evidence="2">Uncharacterized protein</fullName>
    </submittedName>
</protein>
<organism evidence="2 3">
    <name type="scientific">Austropuccinia psidii MF-1</name>
    <dbReference type="NCBI Taxonomy" id="1389203"/>
    <lineage>
        <taxon>Eukaryota</taxon>
        <taxon>Fungi</taxon>
        <taxon>Dikarya</taxon>
        <taxon>Basidiomycota</taxon>
        <taxon>Pucciniomycotina</taxon>
        <taxon>Pucciniomycetes</taxon>
        <taxon>Pucciniales</taxon>
        <taxon>Sphaerophragmiaceae</taxon>
        <taxon>Austropuccinia</taxon>
    </lineage>
</organism>
<proteinExistence type="predicted"/>
<evidence type="ECO:0000313" key="3">
    <source>
        <dbReference type="Proteomes" id="UP000765509"/>
    </source>
</evidence>
<evidence type="ECO:0000256" key="1">
    <source>
        <dbReference type="SAM" id="MobiDB-lite"/>
    </source>
</evidence>
<accession>A0A9Q3IMF0</accession>
<dbReference type="EMBL" id="AVOT02049292">
    <property type="protein sequence ID" value="MBW0544464.1"/>
    <property type="molecule type" value="Genomic_DNA"/>
</dbReference>
<evidence type="ECO:0000313" key="2">
    <source>
        <dbReference type="EMBL" id="MBW0544464.1"/>
    </source>
</evidence>
<dbReference type="Proteomes" id="UP000765509">
    <property type="component" value="Unassembled WGS sequence"/>
</dbReference>
<feature type="compositionally biased region" description="Polar residues" evidence="1">
    <location>
        <begin position="80"/>
        <end position="95"/>
    </location>
</feature>
<comment type="caution">
    <text evidence="2">The sequence shown here is derived from an EMBL/GenBank/DDBJ whole genome shotgun (WGS) entry which is preliminary data.</text>
</comment>